<protein>
    <submittedName>
        <fullName evidence="1">Uncharacterized protein</fullName>
    </submittedName>
</protein>
<reference evidence="1" key="1">
    <citation type="submission" date="2017-05" db="EMBL/GenBank/DDBJ databases">
        <authorList>
            <person name="Varghese N."/>
            <person name="Submissions S."/>
        </authorList>
    </citation>
    <scope>NUCLEOTIDE SEQUENCE</scope>
    <source>
        <strain evidence="1">DSM 45262</strain>
    </source>
</reference>
<dbReference type="EMBL" id="FXTU01000001">
    <property type="protein sequence ID" value="SMP00910.1"/>
    <property type="molecule type" value="Genomic_DNA"/>
</dbReference>
<comment type="caution">
    <text evidence="1">The sequence shown here is derived from an EMBL/GenBank/DDBJ whole genome shotgun (WGS) entry which is preliminary data.</text>
</comment>
<proteinExistence type="predicted"/>
<evidence type="ECO:0000313" key="1">
    <source>
        <dbReference type="EMBL" id="SMP00910.1"/>
    </source>
</evidence>
<organism evidence="1 2">
    <name type="scientific">Laceyella tengchongensis</name>
    <dbReference type="NCBI Taxonomy" id="574699"/>
    <lineage>
        <taxon>Bacteria</taxon>
        <taxon>Bacillati</taxon>
        <taxon>Bacillota</taxon>
        <taxon>Bacilli</taxon>
        <taxon>Bacillales</taxon>
        <taxon>Thermoactinomycetaceae</taxon>
        <taxon>Laceyella</taxon>
    </lineage>
</organism>
<accession>A0AA45WIR0</accession>
<evidence type="ECO:0000313" key="2">
    <source>
        <dbReference type="Proteomes" id="UP001157946"/>
    </source>
</evidence>
<dbReference type="Proteomes" id="UP001157946">
    <property type="component" value="Unassembled WGS sequence"/>
</dbReference>
<dbReference type="AlphaFoldDB" id="A0AA45WIR0"/>
<sequence length="78" mass="8627">MIQRQVGLPAPSFTLGCVWQIKLVGKKRRKNLFSRSADAQGKAKEKMVFGAAGLFIRHALESNAVCSLSTQMGLFVFR</sequence>
<dbReference type="PROSITE" id="PS51257">
    <property type="entry name" value="PROKAR_LIPOPROTEIN"/>
    <property type="match status" value="1"/>
</dbReference>
<gene>
    <name evidence="1" type="ORF">SAMN06265361_101193</name>
</gene>
<name>A0AA45WIR0_9BACL</name>
<keyword evidence="2" id="KW-1185">Reference proteome</keyword>